<dbReference type="GO" id="GO:0006355">
    <property type="term" value="P:regulation of DNA-templated transcription"/>
    <property type="evidence" value="ECO:0007669"/>
    <property type="project" value="InterPro"/>
</dbReference>
<dbReference type="InterPro" id="IPR001789">
    <property type="entry name" value="Sig_transdc_resp-reg_receiver"/>
</dbReference>
<keyword evidence="2" id="KW-0597">Phosphoprotein</keyword>
<dbReference type="GO" id="GO:0005829">
    <property type="term" value="C:cytosol"/>
    <property type="evidence" value="ECO:0007669"/>
    <property type="project" value="TreeGrafter"/>
</dbReference>
<dbReference type="SMART" id="SM00862">
    <property type="entry name" value="Trans_reg_C"/>
    <property type="match status" value="1"/>
</dbReference>
<dbReference type="Pfam" id="PF00486">
    <property type="entry name" value="Trans_reg_C"/>
    <property type="match status" value="1"/>
</dbReference>
<dbReference type="InterPro" id="IPR039420">
    <property type="entry name" value="WalR-like"/>
</dbReference>
<proteinExistence type="predicted"/>
<dbReference type="RefSeq" id="WP_013346469.1">
    <property type="nucleotide sequence ID" value="NC_014541.1"/>
</dbReference>
<feature type="modified residue" description="4-aspartylphosphate" evidence="2">
    <location>
        <position position="54"/>
    </location>
</feature>
<protein>
    <submittedName>
        <fullName evidence="6">Two component transcriptional regulator, winged helix family</fullName>
    </submittedName>
</protein>
<dbReference type="KEGG" id="fbl:Fbal_2961"/>
<dbReference type="InterPro" id="IPR036388">
    <property type="entry name" value="WH-like_DNA-bd_sf"/>
</dbReference>
<sequence length="230" mass="26056">MTCANILLIEDDIQLARWTQEYLEAHGLNVEHHRHGNRLEQLPLATHFDLVLCDVMLPGRNGFEIVEAIRQRFSGPILMLTARNSEEDQLRGLHGGASDYLVKPTSPALLLARIQAHLRQQQRRTDDSLIQVDGLTLDPDENRACYRGADLNLTPSEFCLLALFAAHYRQVLTREFLFTHGIGRAYDGLTRTIDGRITRLRKKLEGKCPLTIKTIWGKGYLLTRSDEAGS</sequence>
<keyword evidence="1 3" id="KW-0238">DNA-binding</keyword>
<dbReference type="Gene3D" id="1.10.10.10">
    <property type="entry name" value="Winged helix-like DNA-binding domain superfamily/Winged helix DNA-binding domain"/>
    <property type="match status" value="1"/>
</dbReference>
<dbReference type="AlphaFoldDB" id="E1STC9"/>
<dbReference type="Gene3D" id="6.10.250.690">
    <property type="match status" value="1"/>
</dbReference>
<dbReference type="GO" id="GO:0000156">
    <property type="term" value="F:phosphorelay response regulator activity"/>
    <property type="evidence" value="ECO:0007669"/>
    <property type="project" value="TreeGrafter"/>
</dbReference>
<dbReference type="Proteomes" id="UP000006683">
    <property type="component" value="Chromosome"/>
</dbReference>
<dbReference type="Gene3D" id="3.40.50.2300">
    <property type="match status" value="1"/>
</dbReference>
<name>E1STC9_FERBD</name>
<dbReference type="STRING" id="550540.Fbal_2961"/>
<dbReference type="PANTHER" id="PTHR48111:SF47">
    <property type="entry name" value="TRANSCRIPTIONAL REGULATORY PROTEIN RSTA"/>
    <property type="match status" value="1"/>
</dbReference>
<dbReference type="PROSITE" id="PS50110">
    <property type="entry name" value="RESPONSE_REGULATORY"/>
    <property type="match status" value="1"/>
</dbReference>
<dbReference type="InterPro" id="IPR011006">
    <property type="entry name" value="CheY-like_superfamily"/>
</dbReference>
<evidence type="ECO:0000256" key="3">
    <source>
        <dbReference type="PROSITE-ProRule" id="PRU01091"/>
    </source>
</evidence>
<dbReference type="eggNOG" id="COG0745">
    <property type="taxonomic scope" value="Bacteria"/>
</dbReference>
<gene>
    <name evidence="6" type="ordered locus">Fbal_2961</name>
</gene>
<evidence type="ECO:0000259" key="4">
    <source>
        <dbReference type="PROSITE" id="PS50110"/>
    </source>
</evidence>
<organism evidence="6 7">
    <name type="scientific">Ferrimonas balearica (strain DSM 9799 / CCM 4581 / KCTC 23876 / PAT)</name>
    <dbReference type="NCBI Taxonomy" id="550540"/>
    <lineage>
        <taxon>Bacteria</taxon>
        <taxon>Pseudomonadati</taxon>
        <taxon>Pseudomonadota</taxon>
        <taxon>Gammaproteobacteria</taxon>
        <taxon>Alteromonadales</taxon>
        <taxon>Ferrimonadaceae</taxon>
        <taxon>Ferrimonas</taxon>
    </lineage>
</organism>
<accession>E1STC9</accession>
<reference evidence="6 7" key="1">
    <citation type="journal article" date="2010" name="Stand. Genomic Sci.">
        <title>Complete genome sequence of Ferrimonas balearica type strain (PAT).</title>
        <authorList>
            <person name="Nolan M."/>
            <person name="Sikorski J."/>
            <person name="Davenport K."/>
            <person name="Lucas S."/>
            <person name="Glavina Del Rio T."/>
            <person name="Tice H."/>
            <person name="Cheng J."/>
            <person name="Goodwin L."/>
            <person name="Pitluck S."/>
            <person name="Liolios K."/>
            <person name="Ivanova N."/>
            <person name="Mavromatis K."/>
            <person name="Ovchinnikova G."/>
            <person name="Pati A."/>
            <person name="Chen A."/>
            <person name="Palaniappan K."/>
            <person name="Land M."/>
            <person name="Hauser L."/>
            <person name="Chang Y."/>
            <person name="Jeffries C."/>
            <person name="Tapia R."/>
            <person name="Brettin T."/>
            <person name="Detter J."/>
            <person name="Han C."/>
            <person name="Yasawong M."/>
            <person name="Rohde M."/>
            <person name="Tindall B."/>
            <person name="Goker M."/>
            <person name="Woyke T."/>
            <person name="Bristow J."/>
            <person name="Eisen J."/>
            <person name="Markowitz V."/>
            <person name="Hugenholtz P."/>
            <person name="Kyrpides N."/>
            <person name="Klenk H."/>
            <person name="Lapidus A."/>
        </authorList>
    </citation>
    <scope>NUCLEOTIDE SEQUENCE [LARGE SCALE GENOMIC DNA]</scope>
    <source>
        <strain evidence="7">DSM 9799 / CCM 4581 / KCTC 23876 / PAT</strain>
    </source>
</reference>
<feature type="domain" description="OmpR/PhoB-type" evidence="5">
    <location>
        <begin position="127"/>
        <end position="224"/>
    </location>
</feature>
<evidence type="ECO:0000313" key="7">
    <source>
        <dbReference type="Proteomes" id="UP000006683"/>
    </source>
</evidence>
<dbReference type="PANTHER" id="PTHR48111">
    <property type="entry name" value="REGULATOR OF RPOS"/>
    <property type="match status" value="1"/>
</dbReference>
<keyword evidence="7" id="KW-1185">Reference proteome</keyword>
<feature type="DNA-binding region" description="OmpR/PhoB-type" evidence="3">
    <location>
        <begin position="127"/>
        <end position="224"/>
    </location>
</feature>
<feature type="domain" description="Response regulatory" evidence="4">
    <location>
        <begin position="5"/>
        <end position="118"/>
    </location>
</feature>
<dbReference type="CDD" id="cd00383">
    <property type="entry name" value="trans_reg_C"/>
    <property type="match status" value="1"/>
</dbReference>
<evidence type="ECO:0000256" key="1">
    <source>
        <dbReference type="ARBA" id="ARBA00023125"/>
    </source>
</evidence>
<dbReference type="GO" id="GO:0032993">
    <property type="term" value="C:protein-DNA complex"/>
    <property type="evidence" value="ECO:0007669"/>
    <property type="project" value="TreeGrafter"/>
</dbReference>
<dbReference type="Pfam" id="PF00072">
    <property type="entry name" value="Response_reg"/>
    <property type="match status" value="1"/>
</dbReference>
<dbReference type="SMART" id="SM00448">
    <property type="entry name" value="REC"/>
    <property type="match status" value="1"/>
</dbReference>
<evidence type="ECO:0000259" key="5">
    <source>
        <dbReference type="PROSITE" id="PS51755"/>
    </source>
</evidence>
<dbReference type="GeneID" id="67183187"/>
<dbReference type="SUPFAM" id="SSF52172">
    <property type="entry name" value="CheY-like"/>
    <property type="match status" value="1"/>
</dbReference>
<evidence type="ECO:0000313" key="6">
    <source>
        <dbReference type="EMBL" id="ADN77163.1"/>
    </source>
</evidence>
<dbReference type="HOGENOM" id="CLU_000445_30_4_6"/>
<dbReference type="InterPro" id="IPR001867">
    <property type="entry name" value="OmpR/PhoB-type_DNA-bd"/>
</dbReference>
<dbReference type="GO" id="GO:0000976">
    <property type="term" value="F:transcription cis-regulatory region binding"/>
    <property type="evidence" value="ECO:0007669"/>
    <property type="project" value="TreeGrafter"/>
</dbReference>
<evidence type="ECO:0000256" key="2">
    <source>
        <dbReference type="PROSITE-ProRule" id="PRU00169"/>
    </source>
</evidence>
<dbReference type="PROSITE" id="PS51755">
    <property type="entry name" value="OMPR_PHOB"/>
    <property type="match status" value="1"/>
</dbReference>
<dbReference type="OrthoDB" id="9802426at2"/>
<dbReference type="EMBL" id="CP002209">
    <property type="protein sequence ID" value="ADN77163.1"/>
    <property type="molecule type" value="Genomic_DNA"/>
</dbReference>